<dbReference type="SUPFAM" id="SSF47473">
    <property type="entry name" value="EF-hand"/>
    <property type="match status" value="1"/>
</dbReference>
<dbReference type="InterPro" id="IPR002048">
    <property type="entry name" value="EF_hand_dom"/>
</dbReference>
<dbReference type="InterPro" id="IPR028846">
    <property type="entry name" value="Recoverin"/>
</dbReference>
<evidence type="ECO:0000256" key="2">
    <source>
        <dbReference type="ARBA" id="ARBA00022707"/>
    </source>
</evidence>
<comment type="caution">
    <text evidence="8">The sequence shown here is derived from an EMBL/GenBank/DDBJ whole genome shotgun (WGS) entry which is preliminary data.</text>
</comment>
<comment type="similarity">
    <text evidence="1">Belongs to the recoverin family.</text>
</comment>
<evidence type="ECO:0000256" key="4">
    <source>
        <dbReference type="ARBA" id="ARBA00022737"/>
    </source>
</evidence>
<name>A0A9Q0LRY3_ANAIG</name>
<dbReference type="SMART" id="SM00054">
    <property type="entry name" value="EFh"/>
    <property type="match status" value="1"/>
</dbReference>
<dbReference type="PROSITE" id="PS50222">
    <property type="entry name" value="EF_HAND_2"/>
    <property type="match status" value="1"/>
</dbReference>
<evidence type="ECO:0000256" key="3">
    <source>
        <dbReference type="ARBA" id="ARBA00022723"/>
    </source>
</evidence>
<dbReference type="Gene3D" id="1.10.238.10">
    <property type="entry name" value="EF-hand"/>
    <property type="match status" value="1"/>
</dbReference>
<dbReference type="InterPro" id="IPR011992">
    <property type="entry name" value="EF-hand-dom_pair"/>
</dbReference>
<evidence type="ECO:0000256" key="1">
    <source>
        <dbReference type="ARBA" id="ARBA00006049"/>
    </source>
</evidence>
<keyword evidence="3" id="KW-0479">Metal-binding</keyword>
<evidence type="ECO:0000313" key="9">
    <source>
        <dbReference type="Proteomes" id="UP001149090"/>
    </source>
</evidence>
<dbReference type="EMBL" id="JAPDFW010000056">
    <property type="protein sequence ID" value="KAJ5077887.1"/>
    <property type="molecule type" value="Genomic_DNA"/>
</dbReference>
<dbReference type="AlphaFoldDB" id="A0A9Q0LRY3"/>
<feature type="domain" description="EF-hand" evidence="7">
    <location>
        <begin position="91"/>
        <end position="126"/>
    </location>
</feature>
<proteinExistence type="inferred from homology"/>
<evidence type="ECO:0000256" key="6">
    <source>
        <dbReference type="ARBA" id="ARBA00023288"/>
    </source>
</evidence>
<dbReference type="PANTHER" id="PTHR23055:SF178">
    <property type="entry name" value="NEUROCALCIN HOMOLOG"/>
    <property type="match status" value="1"/>
</dbReference>
<organism evidence="8 9">
    <name type="scientific">Anaeramoeba ignava</name>
    <name type="common">Anaerobic marine amoeba</name>
    <dbReference type="NCBI Taxonomy" id="1746090"/>
    <lineage>
        <taxon>Eukaryota</taxon>
        <taxon>Metamonada</taxon>
        <taxon>Anaeramoebidae</taxon>
        <taxon>Anaeramoeba</taxon>
    </lineage>
</organism>
<keyword evidence="2" id="KW-0519">Myristate</keyword>
<keyword evidence="5" id="KW-0106">Calcium</keyword>
<dbReference type="OrthoDB" id="191686at2759"/>
<evidence type="ECO:0000256" key="5">
    <source>
        <dbReference type="ARBA" id="ARBA00022837"/>
    </source>
</evidence>
<evidence type="ECO:0000313" key="8">
    <source>
        <dbReference type="EMBL" id="KAJ5077887.1"/>
    </source>
</evidence>
<accession>A0A9Q0LRY3</accession>
<dbReference type="PROSITE" id="PS00018">
    <property type="entry name" value="EF_HAND_1"/>
    <property type="match status" value="1"/>
</dbReference>
<evidence type="ECO:0000259" key="7">
    <source>
        <dbReference type="PROSITE" id="PS50222"/>
    </source>
</evidence>
<dbReference type="InterPro" id="IPR018247">
    <property type="entry name" value="EF_Hand_1_Ca_BS"/>
</dbReference>
<keyword evidence="9" id="KW-1185">Reference proteome</keyword>
<sequence length="192" mass="22195">MGSCSSKKNVLSTEETHYSKDELKVIDNDFSYHSSNGKQMSKDGFRDAFLGLVSNGSNNLFTDQITKAFSISSQIDHNQFAIGFSKCSTSNRDEKLKFVFSIYDIDNDGYLSRAEFLQMLECFFEVNRNHFGKSFDTHDESTRYIDRFFKEVSPLMNDRISYNEYKTHSLKNQLLASVAGIFWDVRKIVQQM</sequence>
<keyword evidence="4" id="KW-0677">Repeat</keyword>
<dbReference type="Pfam" id="PF13499">
    <property type="entry name" value="EF-hand_7"/>
    <property type="match status" value="1"/>
</dbReference>
<dbReference type="GO" id="GO:0005509">
    <property type="term" value="F:calcium ion binding"/>
    <property type="evidence" value="ECO:0007669"/>
    <property type="project" value="InterPro"/>
</dbReference>
<keyword evidence="6" id="KW-0449">Lipoprotein</keyword>
<protein>
    <submittedName>
        <fullName evidence="8">Calcium binding protein</fullName>
    </submittedName>
</protein>
<gene>
    <name evidence="8" type="ORF">M0811_05577</name>
</gene>
<dbReference type="Proteomes" id="UP001149090">
    <property type="component" value="Unassembled WGS sequence"/>
</dbReference>
<dbReference type="PANTHER" id="PTHR23055">
    <property type="entry name" value="CALCIUM BINDING PROTEINS"/>
    <property type="match status" value="1"/>
</dbReference>
<reference evidence="8" key="1">
    <citation type="submission" date="2022-10" db="EMBL/GenBank/DDBJ databases">
        <title>Novel sulphate-reducing endosymbionts in the free-living metamonad Anaeramoeba.</title>
        <authorList>
            <person name="Jerlstrom-Hultqvist J."/>
            <person name="Cepicka I."/>
            <person name="Gallot-Lavallee L."/>
            <person name="Salas-Leiva D."/>
            <person name="Curtis B.A."/>
            <person name="Zahonova K."/>
            <person name="Pipaliya S."/>
            <person name="Dacks J."/>
            <person name="Roger A.J."/>
        </authorList>
    </citation>
    <scope>NUCLEOTIDE SEQUENCE</scope>
    <source>
        <strain evidence="8">BMAN</strain>
    </source>
</reference>